<reference evidence="3 4" key="1">
    <citation type="submission" date="2019-10" db="EMBL/GenBank/DDBJ databases">
        <authorList>
            <person name="Palmer J.M."/>
        </authorList>
    </citation>
    <scope>NUCLEOTIDE SEQUENCE [LARGE SCALE GENOMIC DNA]</scope>
    <source>
        <strain evidence="3 4">TWF694</strain>
    </source>
</reference>
<keyword evidence="1" id="KW-0175">Coiled coil</keyword>
<accession>A0AAV9XPN0</accession>
<proteinExistence type="predicted"/>
<evidence type="ECO:0000313" key="4">
    <source>
        <dbReference type="Proteomes" id="UP001365542"/>
    </source>
</evidence>
<feature type="coiled-coil region" evidence="1">
    <location>
        <begin position="50"/>
        <end position="84"/>
    </location>
</feature>
<evidence type="ECO:0000256" key="1">
    <source>
        <dbReference type="SAM" id="Coils"/>
    </source>
</evidence>
<dbReference type="Proteomes" id="UP001365542">
    <property type="component" value="Unassembled WGS sequence"/>
</dbReference>
<sequence>MPSSASKSTPSAKTTSKANGKTNKHGYSENNPHDEVIRLRKLLKSKNRAINNLATEVDEWCDEINDLDKQIAQLKDLNDSKDAQFRTLEMKFKRLTMENGEKRDGEKGDGEQAEDITPKGELLKKYEDKINWLIFANEIWREGFQEVMDDVEDIEAQICRAHEAITSLIKREKDKAEENEETQK</sequence>
<evidence type="ECO:0000256" key="2">
    <source>
        <dbReference type="SAM" id="MobiDB-lite"/>
    </source>
</evidence>
<feature type="region of interest" description="Disordered" evidence="2">
    <location>
        <begin position="96"/>
        <end position="116"/>
    </location>
</feature>
<protein>
    <submittedName>
        <fullName evidence="3">Uncharacterized protein</fullName>
    </submittedName>
</protein>
<evidence type="ECO:0000313" key="3">
    <source>
        <dbReference type="EMBL" id="KAK6543456.1"/>
    </source>
</evidence>
<keyword evidence="4" id="KW-1185">Reference proteome</keyword>
<organism evidence="3 4">
    <name type="scientific">Orbilia ellipsospora</name>
    <dbReference type="NCBI Taxonomy" id="2528407"/>
    <lineage>
        <taxon>Eukaryota</taxon>
        <taxon>Fungi</taxon>
        <taxon>Dikarya</taxon>
        <taxon>Ascomycota</taxon>
        <taxon>Pezizomycotina</taxon>
        <taxon>Orbiliomycetes</taxon>
        <taxon>Orbiliales</taxon>
        <taxon>Orbiliaceae</taxon>
        <taxon>Orbilia</taxon>
    </lineage>
</organism>
<name>A0AAV9XPN0_9PEZI</name>
<comment type="caution">
    <text evidence="3">The sequence shown here is derived from an EMBL/GenBank/DDBJ whole genome shotgun (WGS) entry which is preliminary data.</text>
</comment>
<gene>
    <name evidence="3" type="ORF">TWF694_000202</name>
</gene>
<feature type="compositionally biased region" description="Low complexity" evidence="2">
    <location>
        <begin position="1"/>
        <end position="18"/>
    </location>
</feature>
<dbReference type="AlphaFoldDB" id="A0AAV9XPN0"/>
<dbReference type="EMBL" id="JAVHJO010000001">
    <property type="protein sequence ID" value="KAK6543456.1"/>
    <property type="molecule type" value="Genomic_DNA"/>
</dbReference>
<feature type="region of interest" description="Disordered" evidence="2">
    <location>
        <begin position="1"/>
        <end position="34"/>
    </location>
</feature>